<feature type="compositionally biased region" description="Pro residues" evidence="1">
    <location>
        <begin position="102"/>
        <end position="111"/>
    </location>
</feature>
<dbReference type="EMBL" id="JABBWG010000077">
    <property type="protein sequence ID" value="KAG1802505.1"/>
    <property type="molecule type" value="Genomic_DNA"/>
</dbReference>
<dbReference type="RefSeq" id="XP_041186299.1">
    <property type="nucleotide sequence ID" value="XM_041341263.1"/>
</dbReference>
<dbReference type="AlphaFoldDB" id="A0A9P7DTC4"/>
<gene>
    <name evidence="2" type="ORF">BJ212DRAFT_1487307</name>
</gene>
<feature type="compositionally biased region" description="Low complexity" evidence="1">
    <location>
        <begin position="89"/>
        <end position="101"/>
    </location>
</feature>
<comment type="caution">
    <text evidence="2">The sequence shown here is derived from an EMBL/GenBank/DDBJ whole genome shotgun (WGS) entry which is preliminary data.</text>
</comment>
<feature type="region of interest" description="Disordered" evidence="1">
    <location>
        <begin position="22"/>
        <end position="111"/>
    </location>
</feature>
<reference evidence="2" key="1">
    <citation type="journal article" date="2020" name="New Phytol.">
        <title>Comparative genomics reveals dynamic genome evolution in host specialist ectomycorrhizal fungi.</title>
        <authorList>
            <person name="Lofgren L.A."/>
            <person name="Nguyen N.H."/>
            <person name="Vilgalys R."/>
            <person name="Ruytinx J."/>
            <person name="Liao H.L."/>
            <person name="Branco S."/>
            <person name="Kuo A."/>
            <person name="LaButti K."/>
            <person name="Lipzen A."/>
            <person name="Andreopoulos W."/>
            <person name="Pangilinan J."/>
            <person name="Riley R."/>
            <person name="Hundley H."/>
            <person name="Na H."/>
            <person name="Barry K."/>
            <person name="Grigoriev I.V."/>
            <person name="Stajich J.E."/>
            <person name="Kennedy P.G."/>
        </authorList>
    </citation>
    <scope>NUCLEOTIDE SEQUENCE</scope>
    <source>
        <strain evidence="2">MN1</strain>
    </source>
</reference>
<evidence type="ECO:0000313" key="2">
    <source>
        <dbReference type="EMBL" id="KAG1802505.1"/>
    </source>
</evidence>
<feature type="compositionally biased region" description="Low complexity" evidence="1">
    <location>
        <begin position="28"/>
        <end position="41"/>
    </location>
</feature>
<name>A0A9P7DTC4_9AGAM</name>
<evidence type="ECO:0000313" key="3">
    <source>
        <dbReference type="Proteomes" id="UP000807769"/>
    </source>
</evidence>
<dbReference type="Proteomes" id="UP000807769">
    <property type="component" value="Unassembled WGS sequence"/>
</dbReference>
<organism evidence="2 3">
    <name type="scientific">Suillus subaureus</name>
    <dbReference type="NCBI Taxonomy" id="48587"/>
    <lineage>
        <taxon>Eukaryota</taxon>
        <taxon>Fungi</taxon>
        <taxon>Dikarya</taxon>
        <taxon>Basidiomycota</taxon>
        <taxon>Agaricomycotina</taxon>
        <taxon>Agaricomycetes</taxon>
        <taxon>Agaricomycetidae</taxon>
        <taxon>Boletales</taxon>
        <taxon>Suillineae</taxon>
        <taxon>Suillaceae</taxon>
        <taxon>Suillus</taxon>
    </lineage>
</organism>
<accession>A0A9P7DTC4</accession>
<dbReference type="GeneID" id="64635279"/>
<protein>
    <submittedName>
        <fullName evidence="2">Uncharacterized protein</fullName>
    </submittedName>
</protein>
<sequence>MIPLSVGTANMLRVPVVQHKSFSHSRSEPSSPSEFLQPSSSGGLTKSYRQPSASRGTPFMNARAISGSAVPTKSRPEKRSRPSAPPPTTSNSQTARVRPVRTPTPPPEKPLIAILPPPLPKSLHALDTHPPAIFSGNFDLYGMYLPFLVKAYLPPGSTSPDYAAVYDTILAYQSKHDYTARCFLSLSSDAGRAESASVFDPMMERPFDVLISNLKHRAELTFTSSELASFLAPDHSPVSPGIIGQAGLSPQCGVKNAKGIWKMKRVWVGEGEAEVEAGECENAGDGTTVDCVGVAVDSSTKANTDRKTNKAVKKELFEGYFSFSVSYDQMYRKAGHGNGSTCRFAFWGVRAMKDNTGKEIGLGPGKGIGPGMRKGLGWG</sequence>
<evidence type="ECO:0000256" key="1">
    <source>
        <dbReference type="SAM" id="MobiDB-lite"/>
    </source>
</evidence>
<keyword evidence="3" id="KW-1185">Reference proteome</keyword>
<dbReference type="OrthoDB" id="3256283at2759"/>
<proteinExistence type="predicted"/>
<feature type="compositionally biased region" description="Polar residues" evidence="1">
    <location>
        <begin position="42"/>
        <end position="55"/>
    </location>
</feature>